<keyword evidence="1" id="KW-1133">Transmembrane helix</keyword>
<evidence type="ECO:0000313" key="4">
    <source>
        <dbReference type="Proteomes" id="UP000027265"/>
    </source>
</evidence>
<dbReference type="InParanoid" id="A0A067QBF6"/>
<proteinExistence type="predicted"/>
<dbReference type="GO" id="GO:0008610">
    <property type="term" value="P:lipid biosynthetic process"/>
    <property type="evidence" value="ECO:0007669"/>
    <property type="project" value="InterPro"/>
</dbReference>
<evidence type="ECO:0000313" key="3">
    <source>
        <dbReference type="EMBL" id="KDQ63455.1"/>
    </source>
</evidence>
<name>A0A067QBF6_9AGAM</name>
<dbReference type="EMBL" id="KL197710">
    <property type="protein sequence ID" value="KDQ63455.1"/>
    <property type="molecule type" value="Genomic_DNA"/>
</dbReference>
<dbReference type="GO" id="GO:0005506">
    <property type="term" value="F:iron ion binding"/>
    <property type="evidence" value="ECO:0007669"/>
    <property type="project" value="InterPro"/>
</dbReference>
<evidence type="ECO:0000259" key="2">
    <source>
        <dbReference type="Pfam" id="PF04116"/>
    </source>
</evidence>
<dbReference type="HOGENOM" id="CLU_799412_0_0_1"/>
<organism evidence="3 4">
    <name type="scientific">Jaapia argillacea MUCL 33604</name>
    <dbReference type="NCBI Taxonomy" id="933084"/>
    <lineage>
        <taxon>Eukaryota</taxon>
        <taxon>Fungi</taxon>
        <taxon>Dikarya</taxon>
        <taxon>Basidiomycota</taxon>
        <taxon>Agaricomycotina</taxon>
        <taxon>Agaricomycetes</taxon>
        <taxon>Agaricomycetidae</taxon>
        <taxon>Jaapiales</taxon>
        <taxon>Jaapiaceae</taxon>
        <taxon>Jaapia</taxon>
    </lineage>
</organism>
<keyword evidence="1" id="KW-0812">Transmembrane</keyword>
<dbReference type="OrthoDB" id="10267678at2759"/>
<accession>A0A067QBF6</accession>
<feature type="transmembrane region" description="Helical" evidence="1">
    <location>
        <begin position="29"/>
        <end position="60"/>
    </location>
</feature>
<keyword evidence="4" id="KW-1185">Reference proteome</keyword>
<dbReference type="STRING" id="933084.A0A067QBF6"/>
<evidence type="ECO:0000256" key="1">
    <source>
        <dbReference type="SAM" id="Phobius"/>
    </source>
</evidence>
<protein>
    <recommendedName>
        <fullName evidence="2">Fatty acid hydroxylase domain-containing protein</fullName>
    </recommendedName>
</protein>
<feature type="transmembrane region" description="Helical" evidence="1">
    <location>
        <begin position="81"/>
        <end position="99"/>
    </location>
</feature>
<reference evidence="4" key="1">
    <citation type="journal article" date="2014" name="Proc. Natl. Acad. Sci. U.S.A.">
        <title>Extensive sampling of basidiomycete genomes demonstrates inadequacy of the white-rot/brown-rot paradigm for wood decay fungi.</title>
        <authorList>
            <person name="Riley R."/>
            <person name="Salamov A.A."/>
            <person name="Brown D.W."/>
            <person name="Nagy L.G."/>
            <person name="Floudas D."/>
            <person name="Held B.W."/>
            <person name="Levasseur A."/>
            <person name="Lombard V."/>
            <person name="Morin E."/>
            <person name="Otillar R."/>
            <person name="Lindquist E.A."/>
            <person name="Sun H."/>
            <person name="LaButti K.M."/>
            <person name="Schmutz J."/>
            <person name="Jabbour D."/>
            <person name="Luo H."/>
            <person name="Baker S.E."/>
            <person name="Pisabarro A.G."/>
            <person name="Walton J.D."/>
            <person name="Blanchette R.A."/>
            <person name="Henrissat B."/>
            <person name="Martin F."/>
            <person name="Cullen D."/>
            <person name="Hibbett D.S."/>
            <person name="Grigoriev I.V."/>
        </authorList>
    </citation>
    <scope>NUCLEOTIDE SEQUENCE [LARGE SCALE GENOMIC DNA]</scope>
    <source>
        <strain evidence="4">MUCL 33604</strain>
    </source>
</reference>
<dbReference type="Proteomes" id="UP000027265">
    <property type="component" value="Unassembled WGS sequence"/>
</dbReference>
<dbReference type="GO" id="GO:0016491">
    <property type="term" value="F:oxidoreductase activity"/>
    <property type="evidence" value="ECO:0007669"/>
    <property type="project" value="InterPro"/>
</dbReference>
<keyword evidence="1" id="KW-0472">Membrane</keyword>
<gene>
    <name evidence="3" type="ORF">JAAARDRAFT_189031</name>
</gene>
<dbReference type="Pfam" id="PF04116">
    <property type="entry name" value="FA_hydroxylase"/>
    <property type="match status" value="1"/>
</dbReference>
<sequence length="347" mass="39532">MYLRDIYDWVTILEAKFLQYLPPSIAVHVLHLLALILCSAILYFTLASLSYLFVWPHILLSHPKYSPKSRLRPVAQHHREISQSFWTVMTVSILVYPALIRIVDQCGTDGLNTVTWEEAAKTAGSLWVSYDFGGYLMHRFFHSNEFVFNWVHQSAHWWIVPTPFGTFALTPLDLLWRLVIPILVVPLISPVNGQLLVSMVTGLLFLNILIQDSPVFCQGPLSCIFQSRSHRGLHVQSTPYTSPYHKLNLHINLVPNFRKEFTHPVNFAPLTTLPDRLFFTYRAPDENDDQVRQAEVAVEAARKSKEVVGIKERRAQKGGWSKVDKFVDDGAGMLQTVRAKDGLAPKA</sequence>
<feature type="domain" description="Fatty acid hydroxylase" evidence="2">
    <location>
        <begin position="127"/>
        <end position="239"/>
    </location>
</feature>
<dbReference type="InterPro" id="IPR006694">
    <property type="entry name" value="Fatty_acid_hydroxylase"/>
</dbReference>
<dbReference type="AlphaFoldDB" id="A0A067QBF6"/>